<dbReference type="GO" id="GO:0052917">
    <property type="term" value="F:dol-P-Man:Man(7)GlcNAc(2)-PP-Dol alpha-1,6-mannosyltransferase activity"/>
    <property type="evidence" value="ECO:0007669"/>
    <property type="project" value="UniProtKB-EC"/>
</dbReference>
<evidence type="ECO:0000256" key="12">
    <source>
        <dbReference type="RuleBase" id="RU363075"/>
    </source>
</evidence>
<dbReference type="PANTHER" id="PTHR22760:SF1">
    <property type="entry name" value="DOL-P-MAN:MAN(7)GLCNAC(2)-PP-DOL ALPHA-1,6-MANNOSYLTRANSFERASE"/>
    <property type="match status" value="1"/>
</dbReference>
<keyword evidence="7 12" id="KW-0256">Endoplasmic reticulum</keyword>
<evidence type="ECO:0000256" key="9">
    <source>
        <dbReference type="ARBA" id="ARBA00023136"/>
    </source>
</evidence>
<dbReference type="EMBL" id="JACBKZ010000011">
    <property type="protein sequence ID" value="KAF5939715.1"/>
    <property type="molecule type" value="Genomic_DNA"/>
</dbReference>
<evidence type="ECO:0000256" key="7">
    <source>
        <dbReference type="ARBA" id="ARBA00022824"/>
    </source>
</evidence>
<sequence>MERIFATISFRCDMLLLLCPLGLELLLTKSISLWKAIKCCIGAALFCIGLTVLVDSIMWRRLLWPEFEVLWFNSILNRSSEWGHMAALQIGTSRWPSASAPCFLPLARLSLLAHPYTCVGAEPAGSLTAAPHLSYSAAGATSL</sequence>
<evidence type="ECO:0000256" key="6">
    <source>
        <dbReference type="ARBA" id="ARBA00022692"/>
    </source>
</evidence>
<comment type="similarity">
    <text evidence="3 12">Belongs to the glycosyltransferase 22 family.</text>
</comment>
<protein>
    <recommendedName>
        <fullName evidence="12">Mannosyltransferase</fullName>
        <ecNumber evidence="12">2.4.1.-</ecNumber>
    </recommendedName>
</protein>
<dbReference type="PANTHER" id="PTHR22760">
    <property type="entry name" value="GLYCOSYLTRANSFERASE"/>
    <property type="match status" value="1"/>
</dbReference>
<keyword evidence="6" id="KW-0812">Transmembrane</keyword>
<reference evidence="13 14" key="2">
    <citation type="submission" date="2020-07" db="EMBL/GenBank/DDBJ databases">
        <title>Genome assembly of wild tea tree DASZ reveals pedigree and selection history of tea varieties.</title>
        <authorList>
            <person name="Zhang W."/>
        </authorList>
    </citation>
    <scope>NUCLEOTIDE SEQUENCE [LARGE SCALE GENOMIC DNA]</scope>
    <source>
        <strain evidence="14">cv. G240</strain>
        <tissue evidence="13">Leaf</tissue>
    </source>
</reference>
<dbReference type="UniPathway" id="UPA00378"/>
<keyword evidence="14" id="KW-1185">Reference proteome</keyword>
<comment type="subcellular location">
    <subcellularLocation>
        <location evidence="1 12">Endoplasmic reticulum membrane</location>
        <topology evidence="1 12">Multi-pass membrane protein</topology>
    </subcellularLocation>
</comment>
<evidence type="ECO:0000256" key="1">
    <source>
        <dbReference type="ARBA" id="ARBA00004477"/>
    </source>
</evidence>
<keyword evidence="8" id="KW-1133">Transmembrane helix</keyword>
<evidence type="ECO:0000313" key="14">
    <source>
        <dbReference type="Proteomes" id="UP000593564"/>
    </source>
</evidence>
<evidence type="ECO:0000256" key="5">
    <source>
        <dbReference type="ARBA" id="ARBA00022679"/>
    </source>
</evidence>
<evidence type="ECO:0000256" key="11">
    <source>
        <dbReference type="ARBA" id="ARBA00048899"/>
    </source>
</evidence>
<dbReference type="GO" id="GO:0006487">
    <property type="term" value="P:protein N-linked glycosylation"/>
    <property type="evidence" value="ECO:0007669"/>
    <property type="project" value="TreeGrafter"/>
</dbReference>
<organism evidence="13 14">
    <name type="scientific">Camellia sinensis</name>
    <name type="common">Tea plant</name>
    <name type="synonym">Thea sinensis</name>
    <dbReference type="NCBI Taxonomy" id="4442"/>
    <lineage>
        <taxon>Eukaryota</taxon>
        <taxon>Viridiplantae</taxon>
        <taxon>Streptophyta</taxon>
        <taxon>Embryophyta</taxon>
        <taxon>Tracheophyta</taxon>
        <taxon>Spermatophyta</taxon>
        <taxon>Magnoliopsida</taxon>
        <taxon>eudicotyledons</taxon>
        <taxon>Gunneridae</taxon>
        <taxon>Pentapetalae</taxon>
        <taxon>asterids</taxon>
        <taxon>Ericales</taxon>
        <taxon>Theaceae</taxon>
        <taxon>Camellia</taxon>
    </lineage>
</organism>
<reference evidence="14" key="1">
    <citation type="journal article" date="2020" name="Nat. Commun.">
        <title>Genome assembly of wild tea tree DASZ reveals pedigree and selection history of tea varieties.</title>
        <authorList>
            <person name="Zhang W."/>
            <person name="Zhang Y."/>
            <person name="Qiu H."/>
            <person name="Guo Y."/>
            <person name="Wan H."/>
            <person name="Zhang X."/>
            <person name="Scossa F."/>
            <person name="Alseekh S."/>
            <person name="Zhang Q."/>
            <person name="Wang P."/>
            <person name="Xu L."/>
            <person name="Schmidt M.H."/>
            <person name="Jia X."/>
            <person name="Li D."/>
            <person name="Zhu A."/>
            <person name="Guo F."/>
            <person name="Chen W."/>
            <person name="Ni D."/>
            <person name="Usadel B."/>
            <person name="Fernie A.R."/>
            <person name="Wen W."/>
        </authorList>
    </citation>
    <scope>NUCLEOTIDE SEQUENCE [LARGE SCALE GENOMIC DNA]</scope>
    <source>
        <strain evidence="14">cv. G240</strain>
    </source>
</reference>
<comment type="caution">
    <text evidence="13">The sequence shown here is derived from an EMBL/GenBank/DDBJ whole genome shotgun (WGS) entry which is preliminary data.</text>
</comment>
<dbReference type="GO" id="GO:0005789">
    <property type="term" value="C:endoplasmic reticulum membrane"/>
    <property type="evidence" value="ECO:0007669"/>
    <property type="project" value="UniProtKB-SubCell"/>
</dbReference>
<dbReference type="EC" id="2.4.1.-" evidence="12"/>
<dbReference type="Proteomes" id="UP000593564">
    <property type="component" value="Unassembled WGS sequence"/>
</dbReference>
<evidence type="ECO:0000256" key="4">
    <source>
        <dbReference type="ARBA" id="ARBA00022676"/>
    </source>
</evidence>
<dbReference type="Pfam" id="PF03901">
    <property type="entry name" value="Glyco_transf_22"/>
    <property type="match status" value="1"/>
</dbReference>
<proteinExistence type="inferred from homology"/>
<evidence type="ECO:0000256" key="2">
    <source>
        <dbReference type="ARBA" id="ARBA00004922"/>
    </source>
</evidence>
<comment type="function">
    <text evidence="10">Mannosyltransferase that operates in the biosynthetic pathway of dolichol-linked oligosaccharides, the glycan precursors employed in protein asparagine (N)-glycosylation. The assembly of dolichol-linked oligosaccharides begins on the cytosolic side of the endoplasmic reticulum membrane and finishes in its lumen. The sequential addition of sugars to dolichol pyrophosphate produces dolichol-linked oligosaccharides containing fourteen sugars, including two GlcNAcs, nine mannoses and three glucoses. Once assembled, the oligosaccharide is transferred from the lipid to nascent proteins by oligosaccharyltransferases. In the lumen of the endoplasmic reticulum, adds the eighth mannose residue in an alpha-1,6 linkage onto Man(7)GlcNAc(2)-PP-dolichol to produce Man(8)GlcNAc(2)-PP-dolichol.</text>
</comment>
<dbReference type="AlphaFoldDB" id="A0A7J7GHD8"/>
<name>A0A7J7GHD8_CAMSI</name>
<comment type="pathway">
    <text evidence="2">Protein modification; protein glycosylation.</text>
</comment>
<evidence type="ECO:0000256" key="8">
    <source>
        <dbReference type="ARBA" id="ARBA00022989"/>
    </source>
</evidence>
<evidence type="ECO:0000256" key="10">
    <source>
        <dbReference type="ARBA" id="ARBA00044721"/>
    </source>
</evidence>
<gene>
    <name evidence="13" type="ORF">HYC85_023974</name>
</gene>
<dbReference type="InterPro" id="IPR005599">
    <property type="entry name" value="GPI_mannosylTrfase"/>
</dbReference>
<accession>A0A7J7GHD8</accession>
<keyword evidence="4 12" id="KW-0328">Glycosyltransferase</keyword>
<comment type="catalytic activity">
    <reaction evidence="11">
        <text>an alpha-D-Man-(1-&gt;2)-alpha-D-Man-(1-&gt;2)-alpha-D-Man-(1-&gt;3)-[alpha-D-Man-(1-&gt;2)-alpha-D-Man-(1-&gt;3)-alpha-D-Man-(1-&gt;6)]-beta-D-Man-(1-&gt;4)-beta-D-GlcNAc-(1-&gt;4)-alpha-D-GlcNAc-diphospho-di-trans,poly-cis-dolichol + a di-trans,poly-cis-dolichyl beta-D-mannosyl phosphate = an alpha-D-Man-(1-&gt;2)-alpha-D-Man-(1-&gt;2)-alpha-D-Man-(1-&gt;3)-[alpha-D-Man-(1-&gt;2)-alpha-D-Man-(1-&gt;3)-[alpha-D-Man-(1-&gt;6)]-alpha-D-Man-(1-&gt;6)]-beta-D-Man-(1-&gt;4)-beta-D-GlcNAc-(1-&gt;4)-alpha-D-GlcNAc-diphospho-di-trans,poly-cis-dolichol + a di-trans,poly-cis-dolichyl phosphate + H(+)</text>
        <dbReference type="Rhea" id="RHEA:29535"/>
        <dbReference type="Rhea" id="RHEA-COMP:19498"/>
        <dbReference type="Rhea" id="RHEA-COMP:19501"/>
        <dbReference type="Rhea" id="RHEA-COMP:19518"/>
        <dbReference type="Rhea" id="RHEA-COMP:19519"/>
        <dbReference type="ChEBI" id="CHEBI:15378"/>
        <dbReference type="ChEBI" id="CHEBI:57683"/>
        <dbReference type="ChEBI" id="CHEBI:58211"/>
        <dbReference type="ChEBI" id="CHEBI:132517"/>
        <dbReference type="ChEBI" id="CHEBI:132519"/>
        <dbReference type="EC" id="2.4.1.260"/>
    </reaction>
    <physiologicalReaction direction="left-to-right" evidence="11">
        <dbReference type="Rhea" id="RHEA:29536"/>
    </physiologicalReaction>
</comment>
<keyword evidence="5" id="KW-0808">Transferase</keyword>
<evidence type="ECO:0000313" key="13">
    <source>
        <dbReference type="EMBL" id="KAF5939715.1"/>
    </source>
</evidence>
<evidence type="ECO:0000256" key="3">
    <source>
        <dbReference type="ARBA" id="ARBA00007063"/>
    </source>
</evidence>
<keyword evidence="9" id="KW-0472">Membrane</keyword>